<dbReference type="EMBL" id="MLYV02000925">
    <property type="protein sequence ID" value="PSR75120.1"/>
    <property type="molecule type" value="Genomic_DNA"/>
</dbReference>
<dbReference type="STRING" id="98765.A0A2R6NR35"/>
<evidence type="ECO:0000256" key="1">
    <source>
        <dbReference type="SAM" id="MobiDB-lite"/>
    </source>
</evidence>
<feature type="region of interest" description="Disordered" evidence="1">
    <location>
        <begin position="1"/>
        <end position="32"/>
    </location>
</feature>
<gene>
    <name evidence="2" type="ORF">PHLCEN_2v9305</name>
</gene>
<keyword evidence="3" id="KW-1185">Reference proteome</keyword>
<name>A0A2R6NR35_9APHY</name>
<dbReference type="AlphaFoldDB" id="A0A2R6NR35"/>
<evidence type="ECO:0000313" key="3">
    <source>
        <dbReference type="Proteomes" id="UP000186601"/>
    </source>
</evidence>
<dbReference type="Proteomes" id="UP000186601">
    <property type="component" value="Unassembled WGS sequence"/>
</dbReference>
<accession>A0A2R6NR35</accession>
<dbReference type="OrthoDB" id="431929at2759"/>
<feature type="compositionally biased region" description="Polar residues" evidence="1">
    <location>
        <begin position="1"/>
        <end position="13"/>
    </location>
</feature>
<sequence>MFPQSSTSHNGVLSPTIPPKRKAIPSANPKKAAQLRQVELMKMRHRAQPGDPRDKDKHVAVDQKLHLKVYIEEQEGDERFFWFRKTMGTGKALDLLASQMGVSSDTVPLYLVKVPISGSEDRITLQNDKLLVEQVEDGMQVALSR</sequence>
<evidence type="ECO:0000313" key="2">
    <source>
        <dbReference type="EMBL" id="PSR75120.1"/>
    </source>
</evidence>
<proteinExistence type="predicted"/>
<protein>
    <submittedName>
        <fullName evidence="2">Uncharacterized protein</fullName>
    </submittedName>
</protein>
<organism evidence="2 3">
    <name type="scientific">Hermanssonia centrifuga</name>
    <dbReference type="NCBI Taxonomy" id="98765"/>
    <lineage>
        <taxon>Eukaryota</taxon>
        <taxon>Fungi</taxon>
        <taxon>Dikarya</taxon>
        <taxon>Basidiomycota</taxon>
        <taxon>Agaricomycotina</taxon>
        <taxon>Agaricomycetes</taxon>
        <taxon>Polyporales</taxon>
        <taxon>Meruliaceae</taxon>
        <taxon>Hermanssonia</taxon>
    </lineage>
</organism>
<comment type="caution">
    <text evidence="2">The sequence shown here is derived from an EMBL/GenBank/DDBJ whole genome shotgun (WGS) entry which is preliminary data.</text>
</comment>
<reference evidence="2 3" key="1">
    <citation type="submission" date="2018-02" db="EMBL/GenBank/DDBJ databases">
        <title>Genome sequence of the basidiomycete white-rot fungus Phlebia centrifuga.</title>
        <authorList>
            <person name="Granchi Z."/>
            <person name="Peng M."/>
            <person name="de Vries R.P."/>
            <person name="Hilden K."/>
            <person name="Makela M.R."/>
            <person name="Grigoriev I."/>
            <person name="Riley R."/>
        </authorList>
    </citation>
    <scope>NUCLEOTIDE SEQUENCE [LARGE SCALE GENOMIC DNA]</scope>
    <source>
        <strain evidence="2 3">FBCC195</strain>
    </source>
</reference>